<dbReference type="AlphaFoldDB" id="A0A6B0R4S3"/>
<dbReference type="InterPro" id="IPR032343">
    <property type="entry name" value="MBD2/MBD3_p55-bd"/>
</dbReference>
<reference evidence="3" key="1">
    <citation type="submission" date="2019-10" db="EMBL/GenBank/DDBJ databases">
        <title>The sequence and de novo assembly of the wild yak genome.</title>
        <authorList>
            <person name="Liu Y."/>
        </authorList>
    </citation>
    <scope>NUCLEOTIDE SEQUENCE [LARGE SCALE GENOMIC DNA]</scope>
    <source>
        <strain evidence="3">WY2019</strain>
    </source>
</reference>
<dbReference type="GO" id="GO:0005886">
    <property type="term" value="C:plasma membrane"/>
    <property type="evidence" value="ECO:0007669"/>
    <property type="project" value="TreeGrafter"/>
</dbReference>
<evidence type="ECO:0000313" key="3">
    <source>
        <dbReference type="EMBL" id="MXQ83927.1"/>
    </source>
</evidence>
<accession>A0A6B0R4S3</accession>
<dbReference type="Proteomes" id="UP000322234">
    <property type="component" value="Unassembled WGS sequence"/>
</dbReference>
<dbReference type="Gene3D" id="1.20.1070.10">
    <property type="entry name" value="Rhodopsin 7-helix transmembrane proteins"/>
    <property type="match status" value="1"/>
</dbReference>
<dbReference type="GO" id="GO:0004930">
    <property type="term" value="F:G protein-coupled receptor activity"/>
    <property type="evidence" value="ECO:0007669"/>
    <property type="project" value="TreeGrafter"/>
</dbReference>
<dbReference type="PANTHER" id="PTHR12011">
    <property type="entry name" value="ADHESION G-PROTEIN COUPLED RECEPTOR"/>
    <property type="match status" value="1"/>
</dbReference>
<keyword evidence="1" id="KW-0472">Membrane</keyword>
<evidence type="ECO:0000256" key="1">
    <source>
        <dbReference type="SAM" id="Phobius"/>
    </source>
</evidence>
<sequence length="185" mass="21269">MLTFKAIAQLFLLGCSWCLGFFLAELIKEPIRSIVAYAFTITNVLQGVYIFLVHCVLNQQVREEYVKWLRSMRKKTESDSYILSSSTIQTHVEKLKSNMMPQTLEKKRKYYLEKSEQGHYDETTLPIRLTSCIFQRPVTKITSHPGNVVRHRQCEGTLEKPPASLCIQETTGSSGDCRVFRPTAQ</sequence>
<keyword evidence="4" id="KW-1185">Reference proteome</keyword>
<organism evidence="3 4">
    <name type="scientific">Bos mutus</name>
    <name type="common">wild yak</name>
    <dbReference type="NCBI Taxonomy" id="72004"/>
    <lineage>
        <taxon>Eukaryota</taxon>
        <taxon>Metazoa</taxon>
        <taxon>Chordata</taxon>
        <taxon>Craniata</taxon>
        <taxon>Vertebrata</taxon>
        <taxon>Euteleostomi</taxon>
        <taxon>Mammalia</taxon>
        <taxon>Eutheria</taxon>
        <taxon>Laurasiatheria</taxon>
        <taxon>Artiodactyla</taxon>
        <taxon>Ruminantia</taxon>
        <taxon>Pecora</taxon>
        <taxon>Bovidae</taxon>
        <taxon>Bovinae</taxon>
        <taxon>Bos</taxon>
    </lineage>
</organism>
<feature type="transmembrane region" description="Helical" evidence="1">
    <location>
        <begin position="34"/>
        <end position="57"/>
    </location>
</feature>
<dbReference type="Pfam" id="PF16564">
    <property type="entry name" value="MBDa"/>
    <property type="match status" value="1"/>
</dbReference>
<dbReference type="GO" id="GO:0007189">
    <property type="term" value="P:adenylate cyclase-activating G protein-coupled receptor signaling pathway"/>
    <property type="evidence" value="ECO:0007669"/>
    <property type="project" value="TreeGrafter"/>
</dbReference>
<dbReference type="EMBL" id="VBQZ03000018">
    <property type="protein sequence ID" value="MXQ83927.1"/>
    <property type="molecule type" value="Genomic_DNA"/>
</dbReference>
<evidence type="ECO:0000313" key="4">
    <source>
        <dbReference type="Proteomes" id="UP000322234"/>
    </source>
</evidence>
<name>A0A6B0R4S3_9CETA</name>
<dbReference type="PANTHER" id="PTHR12011:SF433">
    <property type="entry name" value="ADHESION G PROTEIN-COUPLED RECEPTOR E1-LIKE-RELATED"/>
    <property type="match status" value="1"/>
</dbReference>
<feature type="domain" description="Methyl-CpG-binding" evidence="2">
    <location>
        <begin position="105"/>
        <end position="161"/>
    </location>
</feature>
<proteinExistence type="predicted"/>
<protein>
    <recommendedName>
        <fullName evidence="2">Methyl-CpG-binding domain-containing protein</fullName>
    </recommendedName>
</protein>
<evidence type="ECO:0000259" key="2">
    <source>
        <dbReference type="Pfam" id="PF16564"/>
    </source>
</evidence>
<gene>
    <name evidence="3" type="ORF">E5288_WYG002342</name>
</gene>
<comment type="caution">
    <text evidence="3">The sequence shown here is derived from an EMBL/GenBank/DDBJ whole genome shotgun (WGS) entry which is preliminary data.</text>
</comment>
<keyword evidence="1" id="KW-0812">Transmembrane</keyword>
<keyword evidence="1" id="KW-1133">Transmembrane helix</keyword>